<dbReference type="Proteomes" id="UP000067598">
    <property type="component" value="Unassembled WGS sequence"/>
</dbReference>
<dbReference type="SMART" id="SM00904">
    <property type="entry name" value="Flavokinase"/>
    <property type="match status" value="1"/>
</dbReference>
<dbReference type="GO" id="GO:0008531">
    <property type="term" value="F:riboflavin kinase activity"/>
    <property type="evidence" value="ECO:0007669"/>
    <property type="project" value="UniProtKB-UniRule"/>
</dbReference>
<dbReference type="NCBIfam" id="TIGR00083">
    <property type="entry name" value="ribF"/>
    <property type="match status" value="1"/>
</dbReference>
<evidence type="ECO:0000313" key="17">
    <source>
        <dbReference type="Proteomes" id="UP000067598"/>
    </source>
</evidence>
<evidence type="ECO:0000259" key="15">
    <source>
        <dbReference type="SMART" id="SM00904"/>
    </source>
</evidence>
<evidence type="ECO:0000256" key="11">
    <source>
        <dbReference type="ARBA" id="ARBA00023268"/>
    </source>
</evidence>
<evidence type="ECO:0000256" key="1">
    <source>
        <dbReference type="ARBA" id="ARBA00004726"/>
    </source>
</evidence>
<dbReference type="Gene3D" id="3.40.50.620">
    <property type="entry name" value="HUPs"/>
    <property type="match status" value="1"/>
</dbReference>
<dbReference type="CDD" id="cd02064">
    <property type="entry name" value="FAD_synthetase_N"/>
    <property type="match status" value="1"/>
</dbReference>
<keyword evidence="10 14" id="KW-0067">ATP-binding</keyword>
<dbReference type="InterPro" id="IPR014729">
    <property type="entry name" value="Rossmann-like_a/b/a_fold"/>
</dbReference>
<dbReference type="NCBIfam" id="TIGR00125">
    <property type="entry name" value="cyt_tran_rel"/>
    <property type="match status" value="1"/>
</dbReference>
<protein>
    <recommendedName>
        <fullName evidence="14">Riboflavin biosynthesis protein</fullName>
    </recommendedName>
    <domain>
        <recommendedName>
            <fullName evidence="14">Riboflavin kinase</fullName>
            <ecNumber evidence="14">2.7.1.26</ecNumber>
        </recommendedName>
        <alternativeName>
            <fullName evidence="14">Flavokinase</fullName>
        </alternativeName>
    </domain>
    <domain>
        <recommendedName>
            <fullName evidence="14">FMN adenylyltransferase</fullName>
            <ecNumber evidence="14">2.7.7.2</ecNumber>
        </recommendedName>
        <alternativeName>
            <fullName evidence="14">FAD pyrophosphorylase</fullName>
        </alternativeName>
        <alternativeName>
            <fullName evidence="14">FAD synthase</fullName>
        </alternativeName>
    </domain>
</protein>
<dbReference type="InterPro" id="IPR002606">
    <property type="entry name" value="Riboflavin_kinase_bac"/>
</dbReference>
<comment type="pathway">
    <text evidence="2 14">Cofactor biosynthesis; FMN biosynthesis; FMN from riboflavin (ATP route): step 1/1.</text>
</comment>
<sequence length="316" mass="36245">MKELAVKIVHLTYPVKENILSTRIVLALGFFDGVHLGHQRLINQAKEIALQKKLSLVVLTFDRHPKEVYESKRDFKYLETLEEKANKMAELGVDYLAVLPFTKNFSQISAQEFVDNVIVRLNADTVVAGFDYTYGSKNIANMANLPQFSKGRFNIVVMPKQTFNGRKIGSTEIRQAIKDGQMELATELMGHHYVMSGIIGHGKRNGHKLGYPTANLIWAEHKVIPKIGVYATKTKVNGKWYNSMTSVGYNVTINHDKKIYIESNIFDFNEDVYGKPMKIKWYKYTRGEKKFAGLPELKEQLERDEQEIRAYFKQKG</sequence>
<keyword evidence="11" id="KW-0511">Multifunctional enzyme</keyword>
<evidence type="ECO:0000256" key="12">
    <source>
        <dbReference type="ARBA" id="ARBA00047880"/>
    </source>
</evidence>
<comment type="catalytic activity">
    <reaction evidence="12 14">
        <text>riboflavin + ATP = FMN + ADP + H(+)</text>
        <dbReference type="Rhea" id="RHEA:14357"/>
        <dbReference type="ChEBI" id="CHEBI:15378"/>
        <dbReference type="ChEBI" id="CHEBI:30616"/>
        <dbReference type="ChEBI" id="CHEBI:57986"/>
        <dbReference type="ChEBI" id="CHEBI:58210"/>
        <dbReference type="ChEBI" id="CHEBI:456216"/>
        <dbReference type="EC" id="2.7.1.26"/>
    </reaction>
</comment>
<evidence type="ECO:0000256" key="13">
    <source>
        <dbReference type="ARBA" id="ARBA00049494"/>
    </source>
</evidence>
<evidence type="ECO:0000256" key="7">
    <source>
        <dbReference type="ARBA" id="ARBA00022741"/>
    </source>
</evidence>
<dbReference type="InterPro" id="IPR023465">
    <property type="entry name" value="Riboflavin_kinase_dom_sf"/>
</dbReference>
<dbReference type="GO" id="GO:0009398">
    <property type="term" value="P:FMN biosynthetic process"/>
    <property type="evidence" value="ECO:0007669"/>
    <property type="project" value="UniProtKB-UniRule"/>
</dbReference>
<evidence type="ECO:0000256" key="5">
    <source>
        <dbReference type="ARBA" id="ARBA00022679"/>
    </source>
</evidence>
<keyword evidence="7 14" id="KW-0547">Nucleotide-binding</keyword>
<dbReference type="AlphaFoldDB" id="A0A109DED4"/>
<keyword evidence="9 14" id="KW-0274">FAD</keyword>
<evidence type="ECO:0000256" key="6">
    <source>
        <dbReference type="ARBA" id="ARBA00022695"/>
    </source>
</evidence>
<evidence type="ECO:0000256" key="3">
    <source>
        <dbReference type="ARBA" id="ARBA00022630"/>
    </source>
</evidence>
<keyword evidence="3 14" id="KW-0285">Flavoprotein</keyword>
<dbReference type="PANTHER" id="PTHR22749:SF6">
    <property type="entry name" value="RIBOFLAVIN KINASE"/>
    <property type="match status" value="1"/>
</dbReference>
<dbReference type="InterPro" id="IPR015864">
    <property type="entry name" value="FAD_synthase"/>
</dbReference>
<dbReference type="InterPro" id="IPR023468">
    <property type="entry name" value="Riboflavin_kinase"/>
</dbReference>
<dbReference type="Pfam" id="PF01687">
    <property type="entry name" value="Flavokinase"/>
    <property type="match status" value="1"/>
</dbReference>
<name>A0A109DED4_9LACO</name>
<dbReference type="EMBL" id="LJGP01000017">
    <property type="protein sequence ID" value="KWU03883.1"/>
    <property type="molecule type" value="Genomic_DNA"/>
</dbReference>
<keyword evidence="4 14" id="KW-0288">FMN</keyword>
<keyword evidence="8 14" id="KW-0418">Kinase</keyword>
<organism evidence="16 17">
    <name type="scientific">Lactobacillus crispatus</name>
    <dbReference type="NCBI Taxonomy" id="47770"/>
    <lineage>
        <taxon>Bacteria</taxon>
        <taxon>Bacillati</taxon>
        <taxon>Bacillota</taxon>
        <taxon>Bacilli</taxon>
        <taxon>Lactobacillales</taxon>
        <taxon>Lactobacillaceae</taxon>
        <taxon>Lactobacillus</taxon>
    </lineage>
</organism>
<dbReference type="EC" id="2.7.1.26" evidence="14"/>
<keyword evidence="5 14" id="KW-0808">Transferase</keyword>
<evidence type="ECO:0000256" key="8">
    <source>
        <dbReference type="ARBA" id="ARBA00022777"/>
    </source>
</evidence>
<comment type="similarity">
    <text evidence="14">Belongs to the ribF family.</text>
</comment>
<dbReference type="RefSeq" id="WP_060462061.1">
    <property type="nucleotide sequence ID" value="NZ_AP025162.1"/>
</dbReference>
<dbReference type="UniPathway" id="UPA00277">
    <property type="reaction ID" value="UER00407"/>
</dbReference>
<dbReference type="EC" id="2.7.7.2" evidence="14"/>
<keyword evidence="6 14" id="KW-0548">Nucleotidyltransferase</keyword>
<dbReference type="GO" id="GO:0003919">
    <property type="term" value="F:FMN adenylyltransferase activity"/>
    <property type="evidence" value="ECO:0007669"/>
    <property type="project" value="UniProtKB-UniRule"/>
</dbReference>
<evidence type="ECO:0000256" key="10">
    <source>
        <dbReference type="ARBA" id="ARBA00022840"/>
    </source>
</evidence>
<dbReference type="Pfam" id="PF06574">
    <property type="entry name" value="FAD_syn"/>
    <property type="match status" value="1"/>
</dbReference>
<dbReference type="GO" id="GO:0005524">
    <property type="term" value="F:ATP binding"/>
    <property type="evidence" value="ECO:0007669"/>
    <property type="project" value="UniProtKB-UniRule"/>
</dbReference>
<dbReference type="Gene3D" id="2.40.30.30">
    <property type="entry name" value="Riboflavin kinase-like"/>
    <property type="match status" value="1"/>
</dbReference>
<dbReference type="NCBIfam" id="NF004162">
    <property type="entry name" value="PRK05627.1-5"/>
    <property type="match status" value="1"/>
</dbReference>
<comment type="caution">
    <text evidence="16">The sequence shown here is derived from an EMBL/GenBank/DDBJ whole genome shotgun (WGS) entry which is preliminary data.</text>
</comment>
<dbReference type="InterPro" id="IPR015865">
    <property type="entry name" value="Riboflavin_kinase_bac/euk"/>
</dbReference>
<accession>A0A109DED4</accession>
<comment type="catalytic activity">
    <reaction evidence="13 14">
        <text>FMN + ATP + H(+) = FAD + diphosphate</text>
        <dbReference type="Rhea" id="RHEA:17237"/>
        <dbReference type="ChEBI" id="CHEBI:15378"/>
        <dbReference type="ChEBI" id="CHEBI:30616"/>
        <dbReference type="ChEBI" id="CHEBI:33019"/>
        <dbReference type="ChEBI" id="CHEBI:57692"/>
        <dbReference type="ChEBI" id="CHEBI:58210"/>
        <dbReference type="EC" id="2.7.7.2"/>
    </reaction>
</comment>
<evidence type="ECO:0000256" key="9">
    <source>
        <dbReference type="ARBA" id="ARBA00022827"/>
    </source>
</evidence>
<dbReference type="SUPFAM" id="SSF82114">
    <property type="entry name" value="Riboflavin kinase-like"/>
    <property type="match status" value="1"/>
</dbReference>
<evidence type="ECO:0000313" key="16">
    <source>
        <dbReference type="EMBL" id="KWU03883.1"/>
    </source>
</evidence>
<dbReference type="PATRIC" id="fig|47770.28.peg.481"/>
<dbReference type="GO" id="GO:0006747">
    <property type="term" value="P:FAD biosynthetic process"/>
    <property type="evidence" value="ECO:0007669"/>
    <property type="project" value="UniProtKB-UniRule"/>
</dbReference>
<dbReference type="PANTHER" id="PTHR22749">
    <property type="entry name" value="RIBOFLAVIN KINASE/FMN ADENYLYLTRANSFERASE"/>
    <property type="match status" value="1"/>
</dbReference>
<feature type="domain" description="Riboflavin kinase" evidence="15">
    <location>
        <begin position="188"/>
        <end position="313"/>
    </location>
</feature>
<proteinExistence type="inferred from homology"/>
<dbReference type="FunFam" id="3.40.50.620:FF:000021">
    <property type="entry name" value="Riboflavin biosynthesis protein"/>
    <property type="match status" value="1"/>
</dbReference>
<evidence type="ECO:0000256" key="2">
    <source>
        <dbReference type="ARBA" id="ARBA00005201"/>
    </source>
</evidence>
<dbReference type="InterPro" id="IPR004821">
    <property type="entry name" value="Cyt_trans-like"/>
</dbReference>
<dbReference type="SUPFAM" id="SSF52374">
    <property type="entry name" value="Nucleotidylyl transferase"/>
    <property type="match status" value="1"/>
</dbReference>
<dbReference type="UniPathway" id="UPA00276">
    <property type="reaction ID" value="UER00406"/>
</dbReference>
<dbReference type="GO" id="GO:0009231">
    <property type="term" value="P:riboflavin biosynthetic process"/>
    <property type="evidence" value="ECO:0007669"/>
    <property type="project" value="InterPro"/>
</dbReference>
<comment type="pathway">
    <text evidence="1 14">Cofactor biosynthesis; FAD biosynthesis; FAD from FMN: step 1/1.</text>
</comment>
<dbReference type="PIRSF" id="PIRSF004491">
    <property type="entry name" value="FAD_Synth"/>
    <property type="match status" value="1"/>
</dbReference>
<evidence type="ECO:0000256" key="4">
    <source>
        <dbReference type="ARBA" id="ARBA00022643"/>
    </source>
</evidence>
<gene>
    <name evidence="16" type="ORF">AEL95_05420</name>
</gene>
<evidence type="ECO:0000256" key="14">
    <source>
        <dbReference type="PIRNR" id="PIRNR004491"/>
    </source>
</evidence>
<reference evidence="16 17" key="1">
    <citation type="journal article" date="2016" name="Microbiology (Mosc.)">
        <title>Comparison of Lactobacillus crispatus isolates from Lactobacillus-dominated vaginal microbiomes with isolates from microbiomes containing bacterial vaginosis-associated bacteria.</title>
        <authorList>
            <person name="Abdelmaksoud A.A."/>
            <person name="Koparde V.N."/>
            <person name="Sheth N.U."/>
            <person name="Serrano M.G."/>
            <person name="Glascock A.L."/>
            <person name="Fettweis J.M."/>
            <person name="Strauss Iii J.F."/>
            <person name="Buck G.A."/>
            <person name="Jefferson K.K."/>
        </authorList>
    </citation>
    <scope>NUCLEOTIDE SEQUENCE [LARGE SCALE GENOMIC DNA]</scope>
    <source>
        <strain evidence="16 17">VMC3</strain>
    </source>
</reference>